<dbReference type="EMBL" id="JAWDJW010001989">
    <property type="protein sequence ID" value="KAK3078334.1"/>
    <property type="molecule type" value="Genomic_DNA"/>
</dbReference>
<reference evidence="1" key="1">
    <citation type="submission" date="2024-09" db="EMBL/GenBank/DDBJ databases">
        <title>Black Yeasts Isolated from many extreme environments.</title>
        <authorList>
            <person name="Coleine C."/>
            <person name="Stajich J.E."/>
            <person name="Selbmann L."/>
        </authorList>
    </citation>
    <scope>NUCLEOTIDE SEQUENCE</scope>
    <source>
        <strain evidence="1">CCFEE 5737</strain>
    </source>
</reference>
<dbReference type="Proteomes" id="UP001186974">
    <property type="component" value="Unassembled WGS sequence"/>
</dbReference>
<keyword evidence="2" id="KW-1185">Reference proteome</keyword>
<feature type="non-terminal residue" evidence="1">
    <location>
        <position position="190"/>
    </location>
</feature>
<comment type="caution">
    <text evidence="1">The sequence shown here is derived from an EMBL/GenBank/DDBJ whole genome shotgun (WGS) entry which is preliminary data.</text>
</comment>
<accession>A0ACC3DNR9</accession>
<proteinExistence type="predicted"/>
<protein>
    <submittedName>
        <fullName evidence="1">Uncharacterized protein</fullName>
    </submittedName>
</protein>
<sequence>MAEPITKGSDTTRHQLDYTSSSTTSSYTTANSSPANSTSTYRYEHEPFESFQHRIPKLGPQLGGEITEIQRMRGGGVSASLTAGIIAFEVDIDVPNPAALASTLPDLVFTHFRGHLDVVREQQGSDDYHVEIHVLRMPRYVFEAIPMVPIPTSSPVDTASQRPSEDLGRPHLTSHTKETQMRIDRRILDN</sequence>
<name>A0ACC3DNR9_9PEZI</name>
<evidence type="ECO:0000313" key="2">
    <source>
        <dbReference type="Proteomes" id="UP001186974"/>
    </source>
</evidence>
<gene>
    <name evidence="1" type="ORF">LTS18_007775</name>
</gene>
<evidence type="ECO:0000313" key="1">
    <source>
        <dbReference type="EMBL" id="KAK3078334.1"/>
    </source>
</evidence>
<organism evidence="1 2">
    <name type="scientific">Coniosporium uncinatum</name>
    <dbReference type="NCBI Taxonomy" id="93489"/>
    <lineage>
        <taxon>Eukaryota</taxon>
        <taxon>Fungi</taxon>
        <taxon>Dikarya</taxon>
        <taxon>Ascomycota</taxon>
        <taxon>Pezizomycotina</taxon>
        <taxon>Dothideomycetes</taxon>
        <taxon>Dothideomycetes incertae sedis</taxon>
        <taxon>Coniosporium</taxon>
    </lineage>
</organism>